<keyword evidence="1" id="KW-0732">Signal</keyword>
<dbReference type="OMA" id="ELHDYPG"/>
<evidence type="ECO:0000313" key="3">
    <source>
        <dbReference type="Proteomes" id="UP000017836"/>
    </source>
</evidence>
<proteinExistence type="predicted"/>
<dbReference type="AlphaFoldDB" id="W1NH36"/>
<dbReference type="Proteomes" id="UP000017836">
    <property type="component" value="Unassembled WGS sequence"/>
</dbReference>
<dbReference type="EMBL" id="KI397513">
    <property type="protein sequence ID" value="ERM94519.1"/>
    <property type="molecule type" value="Genomic_DNA"/>
</dbReference>
<dbReference type="HOGENOM" id="CLU_150288_4_0_1"/>
<keyword evidence="3" id="KW-1185">Reference proteome</keyword>
<feature type="chain" id="PRO_5004807673" description="Neprosin activation peptide domain-containing protein" evidence="1">
    <location>
        <begin position="28"/>
        <end position="89"/>
    </location>
</feature>
<dbReference type="PANTHER" id="PTHR33474:SF2">
    <property type="entry name" value="TRANSMEMBRANE PROTEIN"/>
    <property type="match status" value="1"/>
</dbReference>
<evidence type="ECO:0000256" key="1">
    <source>
        <dbReference type="SAM" id="SignalP"/>
    </source>
</evidence>
<organism evidence="2 3">
    <name type="scientific">Amborella trichopoda</name>
    <dbReference type="NCBI Taxonomy" id="13333"/>
    <lineage>
        <taxon>Eukaryota</taxon>
        <taxon>Viridiplantae</taxon>
        <taxon>Streptophyta</taxon>
        <taxon>Embryophyta</taxon>
        <taxon>Tracheophyta</taxon>
        <taxon>Spermatophyta</taxon>
        <taxon>Magnoliopsida</taxon>
        <taxon>Amborellales</taxon>
        <taxon>Amborellaceae</taxon>
        <taxon>Amborella</taxon>
    </lineage>
</organism>
<reference evidence="3" key="1">
    <citation type="journal article" date="2013" name="Science">
        <title>The Amborella genome and the evolution of flowering plants.</title>
        <authorList>
            <consortium name="Amborella Genome Project"/>
        </authorList>
    </citation>
    <scope>NUCLEOTIDE SEQUENCE [LARGE SCALE GENOMIC DNA]</scope>
</reference>
<gene>
    <name evidence="2" type="ORF">AMTR_s00010p00263890</name>
</gene>
<accession>W1NH36</accession>
<evidence type="ECO:0008006" key="4">
    <source>
        <dbReference type="Google" id="ProtNLM"/>
    </source>
</evidence>
<dbReference type="KEGG" id="atr:18422268"/>
<sequence>MGTFNEKFLILLIFVLLGLSSLVSIKAIPLTRSLQMENHYLQSADDTNQLVTEEIGEEVINGRMDIECCDYPVSGANRRHTPRQPGGKR</sequence>
<evidence type="ECO:0000313" key="2">
    <source>
        <dbReference type="EMBL" id="ERM94519.1"/>
    </source>
</evidence>
<dbReference type="OrthoDB" id="747636at2759"/>
<name>W1NH36_AMBTC</name>
<feature type="signal peptide" evidence="1">
    <location>
        <begin position="1"/>
        <end position="27"/>
    </location>
</feature>
<protein>
    <recommendedName>
        <fullName evidence="4">Neprosin activation peptide domain-containing protein</fullName>
    </recommendedName>
</protein>
<dbReference type="Gramene" id="ERM94519">
    <property type="protein sequence ID" value="ERM94519"/>
    <property type="gene ID" value="AMTR_s00010p00263890"/>
</dbReference>
<dbReference type="PANTHER" id="PTHR33474">
    <property type="entry name" value="TRANSMEMBRANE PROTEIN"/>
    <property type="match status" value="1"/>
</dbReference>